<protein>
    <submittedName>
        <fullName evidence="1">Uncharacterized protein</fullName>
    </submittedName>
</protein>
<evidence type="ECO:0000313" key="1">
    <source>
        <dbReference type="EMBL" id="KAI4829084.1"/>
    </source>
</evidence>
<keyword evidence="2" id="KW-1185">Reference proteome</keyword>
<dbReference type="EMBL" id="CM043788">
    <property type="protein sequence ID" value="KAI4829084.1"/>
    <property type="molecule type" value="Genomic_DNA"/>
</dbReference>
<dbReference type="Proteomes" id="UP001057452">
    <property type="component" value="Chromosome 4"/>
</dbReference>
<comment type="caution">
    <text evidence="1">The sequence shown here is derived from an EMBL/GenBank/DDBJ whole genome shotgun (WGS) entry which is preliminary data.</text>
</comment>
<sequence>MHNNHTQRKPVAPVADFLEQQGLQEELSAGSSGTLRDWPAVSLYNSEPVIAWITPKLSQTTPARLDTLQQ</sequence>
<proteinExistence type="predicted"/>
<reference evidence="1" key="1">
    <citation type="submission" date="2022-05" db="EMBL/GenBank/DDBJ databases">
        <title>Chromosome-level genome of Chaenocephalus aceratus.</title>
        <authorList>
            <person name="Park H."/>
        </authorList>
    </citation>
    <scope>NUCLEOTIDE SEQUENCE</scope>
    <source>
        <strain evidence="1">KU_202001</strain>
    </source>
</reference>
<name>A0ACB9XP45_CHAAC</name>
<organism evidence="1 2">
    <name type="scientific">Chaenocephalus aceratus</name>
    <name type="common">Blackfin icefish</name>
    <name type="synonym">Chaenichthys aceratus</name>
    <dbReference type="NCBI Taxonomy" id="36190"/>
    <lineage>
        <taxon>Eukaryota</taxon>
        <taxon>Metazoa</taxon>
        <taxon>Chordata</taxon>
        <taxon>Craniata</taxon>
        <taxon>Vertebrata</taxon>
        <taxon>Euteleostomi</taxon>
        <taxon>Actinopterygii</taxon>
        <taxon>Neopterygii</taxon>
        <taxon>Teleostei</taxon>
        <taxon>Neoteleostei</taxon>
        <taxon>Acanthomorphata</taxon>
        <taxon>Eupercaria</taxon>
        <taxon>Perciformes</taxon>
        <taxon>Notothenioidei</taxon>
        <taxon>Channichthyidae</taxon>
        <taxon>Chaenocephalus</taxon>
    </lineage>
</organism>
<accession>A0ACB9XP45</accession>
<evidence type="ECO:0000313" key="2">
    <source>
        <dbReference type="Proteomes" id="UP001057452"/>
    </source>
</evidence>
<gene>
    <name evidence="1" type="ORF">KUCAC02_023146</name>
</gene>